<dbReference type="EMBL" id="JAZGQO010000010">
    <property type="protein sequence ID" value="KAK6175245.1"/>
    <property type="molecule type" value="Genomic_DNA"/>
</dbReference>
<dbReference type="GO" id="GO:0005634">
    <property type="term" value="C:nucleus"/>
    <property type="evidence" value="ECO:0007669"/>
    <property type="project" value="TreeGrafter"/>
</dbReference>
<dbReference type="InterPro" id="IPR050325">
    <property type="entry name" value="Prot/Nucl_acid_deglycase"/>
</dbReference>
<dbReference type="GO" id="GO:1903189">
    <property type="term" value="P:glyoxal metabolic process"/>
    <property type="evidence" value="ECO:0007669"/>
    <property type="project" value="TreeGrafter"/>
</dbReference>
<evidence type="ECO:0000313" key="4">
    <source>
        <dbReference type="EMBL" id="KAK6175245.1"/>
    </source>
</evidence>
<proteinExistence type="predicted"/>
<dbReference type="GO" id="GO:0005739">
    <property type="term" value="C:mitochondrion"/>
    <property type="evidence" value="ECO:0007669"/>
    <property type="project" value="TreeGrafter"/>
</dbReference>
<dbReference type="CDD" id="cd03135">
    <property type="entry name" value="GATase1_DJ-1"/>
    <property type="match status" value="1"/>
</dbReference>
<organism evidence="4 5">
    <name type="scientific">Patella caerulea</name>
    <name type="common">Rayed Mediterranean limpet</name>
    <dbReference type="NCBI Taxonomy" id="87958"/>
    <lineage>
        <taxon>Eukaryota</taxon>
        <taxon>Metazoa</taxon>
        <taxon>Spiralia</taxon>
        <taxon>Lophotrochozoa</taxon>
        <taxon>Mollusca</taxon>
        <taxon>Gastropoda</taxon>
        <taxon>Patellogastropoda</taxon>
        <taxon>Patelloidea</taxon>
        <taxon>Patellidae</taxon>
        <taxon>Patella</taxon>
    </lineage>
</organism>
<keyword evidence="2" id="KW-0963">Cytoplasm</keyword>
<dbReference type="GO" id="GO:0006979">
    <property type="term" value="P:response to oxidative stress"/>
    <property type="evidence" value="ECO:0007669"/>
    <property type="project" value="TreeGrafter"/>
</dbReference>
<protein>
    <recommendedName>
        <fullName evidence="3">DJ-1/PfpI domain-containing protein</fullName>
    </recommendedName>
</protein>
<accession>A0AAN8PR40</accession>
<dbReference type="SUPFAM" id="SSF52317">
    <property type="entry name" value="Class I glutamine amidotransferase-like"/>
    <property type="match status" value="1"/>
</dbReference>
<keyword evidence="5" id="KW-1185">Reference proteome</keyword>
<evidence type="ECO:0000313" key="5">
    <source>
        <dbReference type="Proteomes" id="UP001347796"/>
    </source>
</evidence>
<dbReference type="InterPro" id="IPR002818">
    <property type="entry name" value="DJ-1/PfpI"/>
</dbReference>
<dbReference type="NCBIfam" id="TIGR01383">
    <property type="entry name" value="not_thiJ"/>
    <property type="match status" value="1"/>
</dbReference>
<name>A0AAN8PR40_PATCE</name>
<dbReference type="PANTHER" id="PTHR48094">
    <property type="entry name" value="PROTEIN/NUCLEIC ACID DEGLYCASE DJ-1-RELATED"/>
    <property type="match status" value="1"/>
</dbReference>
<dbReference type="AlphaFoldDB" id="A0AAN8PR40"/>
<dbReference type="GO" id="GO:0010646">
    <property type="term" value="P:regulation of cell communication"/>
    <property type="evidence" value="ECO:0007669"/>
    <property type="project" value="UniProtKB-ARBA"/>
</dbReference>
<dbReference type="PANTHER" id="PTHR48094:SF12">
    <property type="entry name" value="PARKINSON DISEASE PROTEIN 7 HOMOLOG"/>
    <property type="match status" value="1"/>
</dbReference>
<dbReference type="InterPro" id="IPR029062">
    <property type="entry name" value="Class_I_gatase-like"/>
</dbReference>
<gene>
    <name evidence="4" type="ORF">SNE40_013750</name>
</gene>
<evidence type="ECO:0000256" key="1">
    <source>
        <dbReference type="ARBA" id="ARBA00004496"/>
    </source>
</evidence>
<dbReference type="FunFam" id="3.40.50.880:FF:000022">
    <property type="entry name" value="protein deglycase DJ-1"/>
    <property type="match status" value="1"/>
</dbReference>
<evidence type="ECO:0000256" key="2">
    <source>
        <dbReference type="ARBA" id="ARBA00022490"/>
    </source>
</evidence>
<comment type="subcellular location">
    <subcellularLocation>
        <location evidence="1">Cytoplasm</location>
    </subcellularLocation>
</comment>
<sequence length="186" mass="19690">MPTALVILSEGAEEMETVIIVDVLRRGAIDVTVAGLTGGDPVLCSRNVRIVPDKSLEEASKDGPYDIIVCPGGAKGAKNLCESGVVGKLLQTQESNGRYIAAVCAGPTALLTHGIGKGKSLTSHPSVKDQLMAEGYRYSEERVVQDDKLITSRGPGTCFEFALKIVEAIHSADVARSLIEPMLLKL</sequence>
<comment type="caution">
    <text evidence="4">The sequence shown here is derived from an EMBL/GenBank/DDBJ whole genome shotgun (WGS) entry which is preliminary data.</text>
</comment>
<dbReference type="GO" id="GO:0023051">
    <property type="term" value="P:regulation of signaling"/>
    <property type="evidence" value="ECO:0007669"/>
    <property type="project" value="UniProtKB-ARBA"/>
</dbReference>
<dbReference type="GO" id="GO:0046295">
    <property type="term" value="P:glycolate biosynthetic process"/>
    <property type="evidence" value="ECO:0007669"/>
    <property type="project" value="TreeGrafter"/>
</dbReference>
<evidence type="ECO:0000259" key="3">
    <source>
        <dbReference type="Pfam" id="PF01965"/>
    </source>
</evidence>
<dbReference type="Pfam" id="PF01965">
    <property type="entry name" value="DJ-1_PfpI"/>
    <property type="match status" value="1"/>
</dbReference>
<reference evidence="4 5" key="1">
    <citation type="submission" date="2024-01" db="EMBL/GenBank/DDBJ databases">
        <title>The genome of the rayed Mediterranean limpet Patella caerulea (Linnaeus, 1758).</title>
        <authorList>
            <person name="Anh-Thu Weber A."/>
            <person name="Halstead-Nussloch G."/>
        </authorList>
    </citation>
    <scope>NUCLEOTIDE SEQUENCE [LARGE SCALE GENOMIC DNA]</scope>
    <source>
        <strain evidence="4">AATW-2023a</strain>
        <tissue evidence="4">Whole specimen</tissue>
    </source>
</reference>
<dbReference type="InterPro" id="IPR006287">
    <property type="entry name" value="DJ-1"/>
</dbReference>
<dbReference type="Gene3D" id="3.40.50.880">
    <property type="match status" value="1"/>
</dbReference>
<dbReference type="Proteomes" id="UP001347796">
    <property type="component" value="Unassembled WGS sequence"/>
</dbReference>
<feature type="domain" description="DJ-1/PfpI" evidence="3">
    <location>
        <begin position="4"/>
        <end position="167"/>
    </location>
</feature>